<dbReference type="KEGG" id="masz:C9I28_00355"/>
<dbReference type="GO" id="GO:0005886">
    <property type="term" value="C:plasma membrane"/>
    <property type="evidence" value="ECO:0007669"/>
    <property type="project" value="UniProtKB-SubCell"/>
</dbReference>
<protein>
    <submittedName>
        <fullName evidence="10">EscU/YscU/HrcU family type III secretion system export apparatus switch protein</fullName>
    </submittedName>
</protein>
<evidence type="ECO:0000256" key="1">
    <source>
        <dbReference type="ARBA" id="ARBA00004651"/>
    </source>
</evidence>
<keyword evidence="5 9" id="KW-1133">Transmembrane helix</keyword>
<accession>A0A2R4C3Y7</accession>
<dbReference type="Gene3D" id="3.40.1690.10">
    <property type="entry name" value="secretion proteins EscU"/>
    <property type="match status" value="1"/>
</dbReference>
<dbReference type="InterPro" id="IPR029025">
    <property type="entry name" value="T3SS_substrate_exporter_C"/>
</dbReference>
<evidence type="ECO:0000313" key="11">
    <source>
        <dbReference type="Proteomes" id="UP000240505"/>
    </source>
</evidence>
<evidence type="ECO:0000256" key="4">
    <source>
        <dbReference type="ARBA" id="ARBA00022692"/>
    </source>
</evidence>
<organism evidence="10 11">
    <name type="scientific">Pseudoduganella armeniaca</name>
    <dbReference type="NCBI Taxonomy" id="2072590"/>
    <lineage>
        <taxon>Bacteria</taxon>
        <taxon>Pseudomonadati</taxon>
        <taxon>Pseudomonadota</taxon>
        <taxon>Betaproteobacteria</taxon>
        <taxon>Burkholderiales</taxon>
        <taxon>Oxalobacteraceae</taxon>
        <taxon>Telluria group</taxon>
        <taxon>Pseudoduganella</taxon>
    </lineage>
</organism>
<dbReference type="Proteomes" id="UP000240505">
    <property type="component" value="Chromosome"/>
</dbReference>
<evidence type="ECO:0000256" key="2">
    <source>
        <dbReference type="ARBA" id="ARBA00010690"/>
    </source>
</evidence>
<reference evidence="10 11" key="1">
    <citation type="submission" date="2018-03" db="EMBL/GenBank/DDBJ databases">
        <title>Massilia armeniaca sp. nov., isolated from desert soil.</title>
        <authorList>
            <person name="Huang H."/>
            <person name="Ren M."/>
        </authorList>
    </citation>
    <scope>NUCLEOTIDE SEQUENCE [LARGE SCALE GENOMIC DNA]</scope>
    <source>
        <strain evidence="10 11">ZMN-3</strain>
    </source>
</reference>
<keyword evidence="11" id="KW-1185">Reference proteome</keyword>
<dbReference type="AlphaFoldDB" id="A0A2R4C3Y7"/>
<dbReference type="RefSeq" id="WP_107139680.1">
    <property type="nucleotide sequence ID" value="NZ_CP028324.1"/>
</dbReference>
<evidence type="ECO:0000256" key="8">
    <source>
        <dbReference type="SAM" id="MobiDB-lite"/>
    </source>
</evidence>
<evidence type="ECO:0000256" key="7">
    <source>
        <dbReference type="ARBA" id="ARBA00023136"/>
    </source>
</evidence>
<feature type="region of interest" description="Disordered" evidence="8">
    <location>
        <begin position="352"/>
        <end position="372"/>
    </location>
</feature>
<comment type="similarity">
    <text evidence="2">Belongs to the type III secretion exporter family.</text>
</comment>
<dbReference type="PANTHER" id="PTHR30531:SF14">
    <property type="entry name" value="SURFACE PRESENTATION OF ANTIGENS PROTEIN SPAS"/>
    <property type="match status" value="1"/>
</dbReference>
<sequence>MSDEKNEEPTDKKIEDAREKGQIAVSRDLAKLVTLVAMAETAFATESLWRESIESLMTFGVAAVGQPFEAALKEMVTSSVLLLLVVFCVCFVVCTVTAVAGHWGQFGILVSGESLVPKFDKLNPVNGVKQLFSKKKLIELLITVGKAALIGWLVYMLARSALPDIVQLAAGEPQDVYRIFLQLIKSIFHTVLIACLCLALIDFAVQKHFHRKELMMDMEEIKREYKESEGDPMVKGQRRQLARQWANEAPVARTEDANAVVVNPTHFAVAMFYDPAEGMVPLVLAKGKDATAHAMIARARELGIPVIRHVWLARTLYATGKADTPVPKASYEAVAHVYAVVQQLLASDVREAELESLGEPPGSHRGATGAAS</sequence>
<dbReference type="InterPro" id="IPR006307">
    <property type="entry name" value="BsaZ-like"/>
</dbReference>
<feature type="transmembrane region" description="Helical" evidence="9">
    <location>
        <begin position="137"/>
        <end position="158"/>
    </location>
</feature>
<evidence type="ECO:0000256" key="3">
    <source>
        <dbReference type="ARBA" id="ARBA00022475"/>
    </source>
</evidence>
<dbReference type="GO" id="GO:0009306">
    <property type="term" value="P:protein secretion"/>
    <property type="evidence" value="ECO:0007669"/>
    <property type="project" value="InterPro"/>
</dbReference>
<dbReference type="OrthoDB" id="9807950at2"/>
<keyword evidence="3" id="KW-1003">Cell membrane</keyword>
<comment type="subcellular location">
    <subcellularLocation>
        <location evidence="1">Cell membrane</location>
        <topology evidence="1">Multi-pass membrane protein</topology>
    </subcellularLocation>
</comment>
<dbReference type="PRINTS" id="PR00950">
    <property type="entry name" value="TYPE3IMSPROT"/>
</dbReference>
<dbReference type="EMBL" id="CP028324">
    <property type="protein sequence ID" value="AVR94329.1"/>
    <property type="molecule type" value="Genomic_DNA"/>
</dbReference>
<evidence type="ECO:0000256" key="9">
    <source>
        <dbReference type="SAM" id="Phobius"/>
    </source>
</evidence>
<proteinExistence type="inferred from homology"/>
<name>A0A2R4C3Y7_9BURK</name>
<evidence type="ECO:0000256" key="5">
    <source>
        <dbReference type="ARBA" id="ARBA00022989"/>
    </source>
</evidence>
<keyword evidence="4 9" id="KW-0812">Transmembrane</keyword>
<dbReference type="NCBIfam" id="TIGR01404">
    <property type="entry name" value="FlhB_rel_III"/>
    <property type="match status" value="1"/>
</dbReference>
<feature type="transmembrane region" description="Helical" evidence="9">
    <location>
        <begin position="187"/>
        <end position="205"/>
    </location>
</feature>
<dbReference type="InterPro" id="IPR006135">
    <property type="entry name" value="T3SS_substrate_exporter"/>
</dbReference>
<evidence type="ECO:0000256" key="6">
    <source>
        <dbReference type="ARBA" id="ARBA00023026"/>
    </source>
</evidence>
<dbReference type="PANTHER" id="PTHR30531">
    <property type="entry name" value="FLAGELLAR BIOSYNTHETIC PROTEIN FLHB"/>
    <property type="match status" value="1"/>
</dbReference>
<gene>
    <name evidence="10" type="ORF">C9I28_00355</name>
</gene>
<dbReference type="Pfam" id="PF01312">
    <property type="entry name" value="Bac_export_2"/>
    <property type="match status" value="1"/>
</dbReference>
<evidence type="ECO:0000313" key="10">
    <source>
        <dbReference type="EMBL" id="AVR94329.1"/>
    </source>
</evidence>
<keyword evidence="6" id="KW-0843">Virulence</keyword>
<dbReference type="SUPFAM" id="SSF160544">
    <property type="entry name" value="EscU C-terminal domain-like"/>
    <property type="match status" value="1"/>
</dbReference>
<keyword evidence="7 9" id="KW-0472">Membrane</keyword>
<feature type="transmembrane region" description="Helical" evidence="9">
    <location>
        <begin position="80"/>
        <end position="101"/>
    </location>
</feature>